<evidence type="ECO:0000313" key="3">
    <source>
        <dbReference type="Proteomes" id="UP000283090"/>
    </source>
</evidence>
<reference evidence="2 3" key="1">
    <citation type="submission" date="2019-01" db="EMBL/GenBank/DDBJ databases">
        <title>Intercellular communication is required for trap formation in the nematode-trapping fungus Duddingtonia flagrans.</title>
        <authorList>
            <person name="Youssar L."/>
            <person name="Wernet V."/>
            <person name="Hensel N."/>
            <person name="Hildebrandt H.-G."/>
            <person name="Fischer R."/>
        </authorList>
    </citation>
    <scope>NUCLEOTIDE SEQUENCE [LARGE SCALE GENOMIC DNA]</scope>
    <source>
        <strain evidence="2 3">CBS H-5679</strain>
    </source>
</reference>
<organism evidence="2 3">
    <name type="scientific">Arthrobotrys flagrans</name>
    <name type="common">Nematode-trapping fungus</name>
    <name type="synonym">Trichothecium flagrans</name>
    <dbReference type="NCBI Taxonomy" id="97331"/>
    <lineage>
        <taxon>Eukaryota</taxon>
        <taxon>Fungi</taxon>
        <taxon>Dikarya</taxon>
        <taxon>Ascomycota</taxon>
        <taxon>Pezizomycotina</taxon>
        <taxon>Orbiliomycetes</taxon>
        <taxon>Orbiliales</taxon>
        <taxon>Orbiliaceae</taxon>
        <taxon>Arthrobotrys</taxon>
    </lineage>
</organism>
<dbReference type="OrthoDB" id="3888684at2759"/>
<proteinExistence type="predicted"/>
<dbReference type="GeneID" id="93591918"/>
<name>A0A436ZS76_ARTFL</name>
<evidence type="ECO:0000313" key="2">
    <source>
        <dbReference type="EMBL" id="RVD81758.1"/>
    </source>
</evidence>
<feature type="chain" id="PRO_5019499297" evidence="1">
    <location>
        <begin position="20"/>
        <end position="114"/>
    </location>
</feature>
<dbReference type="AlphaFoldDB" id="A0A436ZS76"/>
<dbReference type="RefSeq" id="XP_067487302.1">
    <property type="nucleotide sequence ID" value="XM_067639520.1"/>
</dbReference>
<dbReference type="Gene3D" id="3.30.70.80">
    <property type="entry name" value="Peptidase S8 propeptide/proteinase inhibitor I9"/>
    <property type="match status" value="1"/>
</dbReference>
<dbReference type="SUPFAM" id="SSF54897">
    <property type="entry name" value="Protease propeptides/inhibitors"/>
    <property type="match status" value="1"/>
</dbReference>
<evidence type="ECO:0000256" key="1">
    <source>
        <dbReference type="SAM" id="SignalP"/>
    </source>
</evidence>
<feature type="signal peptide" evidence="1">
    <location>
        <begin position="1"/>
        <end position="19"/>
    </location>
</feature>
<accession>A0A436ZS76</accession>
<gene>
    <name evidence="2" type="ORF">DFL_009607</name>
</gene>
<dbReference type="InterPro" id="IPR037045">
    <property type="entry name" value="S8pro/Inhibitor_I9_sf"/>
</dbReference>
<comment type="caution">
    <text evidence="2">The sequence shown here is derived from an EMBL/GenBank/DDBJ whole genome shotgun (WGS) entry which is preliminary data.</text>
</comment>
<protein>
    <submittedName>
        <fullName evidence="2">Uncharacterized protein</fullName>
    </submittedName>
</protein>
<dbReference type="Proteomes" id="UP000283090">
    <property type="component" value="Unassembled WGS sequence"/>
</dbReference>
<keyword evidence="3" id="KW-1185">Reference proteome</keyword>
<keyword evidence="1" id="KW-0732">Signal</keyword>
<dbReference type="VEuPathDB" id="FungiDB:DFL_009607"/>
<dbReference type="EMBL" id="SAEB01000012">
    <property type="protein sequence ID" value="RVD81758.1"/>
    <property type="molecule type" value="Genomic_DNA"/>
</dbReference>
<sequence length="114" mass="12452">MQFKFFSFLVCLFIAFVSAAAITTGREDKIGWVVSFKDGTPQSIVDFTVENLKGVGAEITHEFTIIKGFVIKATQSAVNQFYGLDGYAQIQAEWKPIIEEDGPVTAVGGGRIQV</sequence>